<proteinExistence type="predicted"/>
<dbReference type="EMBL" id="KB529134">
    <property type="protein sequence ID" value="EMP35243.1"/>
    <property type="molecule type" value="Genomic_DNA"/>
</dbReference>
<evidence type="ECO:0000313" key="1">
    <source>
        <dbReference type="EMBL" id="EMP35243.1"/>
    </source>
</evidence>
<accession>M7BT24</accession>
<evidence type="ECO:0000313" key="2">
    <source>
        <dbReference type="Proteomes" id="UP000031443"/>
    </source>
</evidence>
<protein>
    <submittedName>
        <fullName evidence="1">Uncharacterized protein</fullName>
    </submittedName>
</protein>
<dbReference type="AlphaFoldDB" id="M7BT24"/>
<sequence>MYHERDNIGSLSCCISLLNSKVRQTAQCNPVSSNQDLLKKPAAFAVQHFSKFTAAALLQYEISQNFSGLRSLENEIQLRGFLSLSPPPPKEQRDGLKHRWMLRVADLTGHQNSMGNILDRPQVAIAEPFCSACRVFQSLWASCTLPIWHLDDGREASACLIQVPVLELAPQQQQQGAAALAFPLPTQVGPGAPLS</sequence>
<name>M7BT24_CHEMY</name>
<keyword evidence="2" id="KW-1185">Reference proteome</keyword>
<dbReference type="Proteomes" id="UP000031443">
    <property type="component" value="Unassembled WGS sequence"/>
</dbReference>
<gene>
    <name evidence="1" type="ORF">UY3_07618</name>
</gene>
<organism evidence="1 2">
    <name type="scientific">Chelonia mydas</name>
    <name type="common">Green sea-turtle</name>
    <name type="synonym">Chelonia agassizi</name>
    <dbReference type="NCBI Taxonomy" id="8469"/>
    <lineage>
        <taxon>Eukaryota</taxon>
        <taxon>Metazoa</taxon>
        <taxon>Chordata</taxon>
        <taxon>Craniata</taxon>
        <taxon>Vertebrata</taxon>
        <taxon>Euteleostomi</taxon>
        <taxon>Archelosauria</taxon>
        <taxon>Testudinata</taxon>
        <taxon>Testudines</taxon>
        <taxon>Cryptodira</taxon>
        <taxon>Durocryptodira</taxon>
        <taxon>Americhelydia</taxon>
        <taxon>Chelonioidea</taxon>
        <taxon>Cheloniidae</taxon>
        <taxon>Chelonia</taxon>
    </lineage>
</organism>
<reference evidence="2" key="1">
    <citation type="journal article" date="2013" name="Nat. Genet.">
        <title>The draft genomes of soft-shell turtle and green sea turtle yield insights into the development and evolution of the turtle-specific body plan.</title>
        <authorList>
            <person name="Wang Z."/>
            <person name="Pascual-Anaya J."/>
            <person name="Zadissa A."/>
            <person name="Li W."/>
            <person name="Niimura Y."/>
            <person name="Huang Z."/>
            <person name="Li C."/>
            <person name="White S."/>
            <person name="Xiong Z."/>
            <person name="Fang D."/>
            <person name="Wang B."/>
            <person name="Ming Y."/>
            <person name="Chen Y."/>
            <person name="Zheng Y."/>
            <person name="Kuraku S."/>
            <person name="Pignatelli M."/>
            <person name="Herrero J."/>
            <person name="Beal K."/>
            <person name="Nozawa M."/>
            <person name="Li Q."/>
            <person name="Wang J."/>
            <person name="Zhang H."/>
            <person name="Yu L."/>
            <person name="Shigenobu S."/>
            <person name="Wang J."/>
            <person name="Liu J."/>
            <person name="Flicek P."/>
            <person name="Searle S."/>
            <person name="Wang J."/>
            <person name="Kuratani S."/>
            <person name="Yin Y."/>
            <person name="Aken B."/>
            <person name="Zhang G."/>
            <person name="Irie N."/>
        </authorList>
    </citation>
    <scope>NUCLEOTIDE SEQUENCE [LARGE SCALE GENOMIC DNA]</scope>
</reference>